<dbReference type="InterPro" id="IPR051922">
    <property type="entry name" value="Bact_Sporulation_Assoc"/>
</dbReference>
<dbReference type="EMBL" id="JACSNV010000004">
    <property type="protein sequence ID" value="MBM6877232.1"/>
    <property type="molecule type" value="Genomic_DNA"/>
</dbReference>
<dbReference type="Pfam" id="PF08486">
    <property type="entry name" value="SpoIID"/>
    <property type="match status" value="1"/>
</dbReference>
<evidence type="ECO:0000313" key="3">
    <source>
        <dbReference type="Proteomes" id="UP000729290"/>
    </source>
</evidence>
<gene>
    <name evidence="2" type="primary">spoIID</name>
    <name evidence="2" type="ORF">H9X83_03530</name>
</gene>
<keyword evidence="3" id="KW-1185">Reference proteome</keyword>
<proteinExistence type="predicted"/>
<evidence type="ECO:0000313" key="2">
    <source>
        <dbReference type="EMBL" id="MBM6877232.1"/>
    </source>
</evidence>
<comment type="caution">
    <text evidence="2">The sequence shown here is derived from an EMBL/GenBank/DDBJ whole genome shotgun (WGS) entry which is preliminary data.</text>
</comment>
<dbReference type="PANTHER" id="PTHR30032:SF4">
    <property type="entry name" value="AMIDASE ENHANCER"/>
    <property type="match status" value="1"/>
</dbReference>
<name>A0ABS2G8N6_9FIRM</name>
<dbReference type="InterPro" id="IPR013693">
    <property type="entry name" value="SpoIID/LytB_N"/>
</dbReference>
<reference evidence="2 3" key="1">
    <citation type="journal article" date="2021" name="Sci. Rep.">
        <title>The distribution of antibiotic resistance genes in chicken gut microbiota commensals.</title>
        <authorList>
            <person name="Juricova H."/>
            <person name="Matiasovicova J."/>
            <person name="Kubasova T."/>
            <person name="Cejkova D."/>
            <person name="Rychlik I."/>
        </authorList>
    </citation>
    <scope>NUCLEOTIDE SEQUENCE [LARGE SCALE GENOMIC DNA]</scope>
    <source>
        <strain evidence="2 3">An431b</strain>
    </source>
</reference>
<dbReference type="NCBIfam" id="TIGR02669">
    <property type="entry name" value="SpoIID_LytB"/>
    <property type="match status" value="1"/>
</dbReference>
<dbReference type="RefSeq" id="WP_205133244.1">
    <property type="nucleotide sequence ID" value="NZ_JACSNT010000005.1"/>
</dbReference>
<dbReference type="InterPro" id="IPR014225">
    <property type="entry name" value="Spore_II_D_firmicutes"/>
</dbReference>
<evidence type="ECO:0000259" key="1">
    <source>
        <dbReference type="Pfam" id="PF08486"/>
    </source>
</evidence>
<dbReference type="NCBIfam" id="TIGR02870">
    <property type="entry name" value="spore_II_D"/>
    <property type="match status" value="1"/>
</dbReference>
<dbReference type="PANTHER" id="PTHR30032">
    <property type="entry name" value="N-ACETYLMURAMOYL-L-ALANINE AMIDASE-RELATED"/>
    <property type="match status" value="1"/>
</dbReference>
<feature type="domain" description="Sporulation stage II protein D amidase enhancer LytB N-terminal" evidence="1">
    <location>
        <begin position="57"/>
        <end position="145"/>
    </location>
</feature>
<sequence length="311" mass="34313">MAKKLAALLLLYGLLAVLAVPLMVTLAFGGFRQEAQMEARAIYGLTDFYAGQKAPSELEAYVLGVVSAEMPASFPLEALKAQAVAARTYELRKMEEAGSEEVLYDIGQAYCTEEERRQKWGGNYETYLAKMEEAVGQTAGEIMVYEEEPILAVFHAQSGGRTEDSENVWVQEIPYLRGVDSEGDEEAPGFETEARFSAEEVWRKLSQYGELGVSAAELDFSHAERSKAGYIQTIQAGNLALEGQQIRNALGLRSTNFTVKRQGDEFVFTTKGYGHGAGMSQYGAKALAEEGRDYHEILLHYYTGVSFENIA</sequence>
<accession>A0ABS2G8N6</accession>
<organism evidence="2 3">
    <name type="scientific">Anaerotignum lactatifermentans</name>
    <dbReference type="NCBI Taxonomy" id="160404"/>
    <lineage>
        <taxon>Bacteria</taxon>
        <taxon>Bacillati</taxon>
        <taxon>Bacillota</taxon>
        <taxon>Clostridia</taxon>
        <taxon>Lachnospirales</taxon>
        <taxon>Anaerotignaceae</taxon>
        <taxon>Anaerotignum</taxon>
    </lineage>
</organism>
<dbReference type="Proteomes" id="UP000729290">
    <property type="component" value="Unassembled WGS sequence"/>
</dbReference>
<protein>
    <submittedName>
        <fullName evidence="2">Stage II sporulation protein D</fullName>
    </submittedName>
</protein>
<dbReference type="InterPro" id="IPR013486">
    <property type="entry name" value="SpoIID/LytB"/>
</dbReference>